<organism evidence="1 2">
    <name type="scientific">Kribbella yunnanensis</name>
    <dbReference type="NCBI Taxonomy" id="190194"/>
    <lineage>
        <taxon>Bacteria</taxon>
        <taxon>Bacillati</taxon>
        <taxon>Actinomycetota</taxon>
        <taxon>Actinomycetes</taxon>
        <taxon>Propionibacteriales</taxon>
        <taxon>Kribbellaceae</taxon>
        <taxon>Kribbella</taxon>
    </lineage>
</organism>
<evidence type="ECO:0000313" key="2">
    <source>
        <dbReference type="Proteomes" id="UP001500280"/>
    </source>
</evidence>
<dbReference type="EMBL" id="BAAANF010000017">
    <property type="protein sequence ID" value="GAA1700400.1"/>
    <property type="molecule type" value="Genomic_DNA"/>
</dbReference>
<keyword evidence="2" id="KW-1185">Reference proteome</keyword>
<comment type="caution">
    <text evidence="1">The sequence shown here is derived from an EMBL/GenBank/DDBJ whole genome shotgun (WGS) entry which is preliminary data.</text>
</comment>
<dbReference type="Proteomes" id="UP001500280">
    <property type="component" value="Unassembled WGS sequence"/>
</dbReference>
<accession>A0ABN2I8E3</accession>
<dbReference type="RefSeq" id="WP_344157748.1">
    <property type="nucleotide sequence ID" value="NZ_BAAANF010000017.1"/>
</dbReference>
<sequence length="61" mass="6758">MRKLQLYADTAQYCVICAGTMPFERVDAVDHDHDETTELICVACGYALLVDPPLQELGRSA</sequence>
<protein>
    <submittedName>
        <fullName evidence="1">Uncharacterized protein</fullName>
    </submittedName>
</protein>
<name>A0ABN2I8E3_9ACTN</name>
<reference evidence="1 2" key="1">
    <citation type="journal article" date="2019" name="Int. J. Syst. Evol. Microbiol.">
        <title>The Global Catalogue of Microorganisms (GCM) 10K type strain sequencing project: providing services to taxonomists for standard genome sequencing and annotation.</title>
        <authorList>
            <consortium name="The Broad Institute Genomics Platform"/>
            <consortium name="The Broad Institute Genome Sequencing Center for Infectious Disease"/>
            <person name="Wu L."/>
            <person name="Ma J."/>
        </authorList>
    </citation>
    <scope>NUCLEOTIDE SEQUENCE [LARGE SCALE GENOMIC DNA]</scope>
    <source>
        <strain evidence="1 2">JCM 14307</strain>
    </source>
</reference>
<proteinExistence type="predicted"/>
<evidence type="ECO:0000313" key="1">
    <source>
        <dbReference type="EMBL" id="GAA1700400.1"/>
    </source>
</evidence>
<gene>
    <name evidence="1" type="ORF">GCM10009745_54020</name>
</gene>